<feature type="transmembrane region" description="Helical" evidence="1">
    <location>
        <begin position="114"/>
        <end position="135"/>
    </location>
</feature>
<feature type="transmembrane region" description="Helical" evidence="1">
    <location>
        <begin position="170"/>
        <end position="188"/>
    </location>
</feature>
<name>X1BXM4_9ZZZZ</name>
<evidence type="ECO:0000313" key="3">
    <source>
        <dbReference type="EMBL" id="GAG76906.1"/>
    </source>
</evidence>
<feature type="non-terminal residue" evidence="3">
    <location>
        <position position="1"/>
    </location>
</feature>
<dbReference type="InterPro" id="IPR058486">
    <property type="entry name" value="DUF8173"/>
</dbReference>
<reference evidence="3" key="1">
    <citation type="journal article" date="2014" name="Front. Microbiol.">
        <title>High frequency of phylogenetically diverse reductive dehalogenase-homologous genes in deep subseafloor sedimentary metagenomes.</title>
        <authorList>
            <person name="Kawai M."/>
            <person name="Futagami T."/>
            <person name="Toyoda A."/>
            <person name="Takaki Y."/>
            <person name="Nishi S."/>
            <person name="Hori S."/>
            <person name="Arai W."/>
            <person name="Tsubouchi T."/>
            <person name="Morono Y."/>
            <person name="Uchiyama I."/>
            <person name="Ito T."/>
            <person name="Fujiyama A."/>
            <person name="Inagaki F."/>
            <person name="Takami H."/>
        </authorList>
    </citation>
    <scope>NUCLEOTIDE SEQUENCE</scope>
    <source>
        <strain evidence="3">Expedition CK06-06</strain>
    </source>
</reference>
<dbReference type="Pfam" id="PF26514">
    <property type="entry name" value="DUF8173"/>
    <property type="match status" value="1"/>
</dbReference>
<keyword evidence="1" id="KW-0472">Membrane</keyword>
<accession>X1BXM4</accession>
<dbReference type="AlphaFoldDB" id="X1BXM4"/>
<feature type="transmembrane region" description="Helical" evidence="1">
    <location>
        <begin position="46"/>
        <end position="63"/>
    </location>
</feature>
<sequence length="200" mass="21834">PITCANEIEIRGDAQVIGETVWKKPAIKPKRVIDGKTYVRRLIRKSLLTLPLLLIGLISIGITPRQIRMTMESMHKSPGKSLGFGFIFFACVPVAAVIVFATIIGIPLALITLLIYSGALYVSKLFAGMFIAMRIFHLQDKPGKRPLVLALIAGAVIVVILSTIPGIGWYIGLLLILFGLGGIVISRWKTFTLAREKGLI</sequence>
<feature type="transmembrane region" description="Helical" evidence="1">
    <location>
        <begin position="84"/>
        <end position="108"/>
    </location>
</feature>
<organism evidence="3">
    <name type="scientific">marine sediment metagenome</name>
    <dbReference type="NCBI Taxonomy" id="412755"/>
    <lineage>
        <taxon>unclassified sequences</taxon>
        <taxon>metagenomes</taxon>
        <taxon>ecological metagenomes</taxon>
    </lineage>
</organism>
<evidence type="ECO:0000256" key="1">
    <source>
        <dbReference type="SAM" id="Phobius"/>
    </source>
</evidence>
<keyword evidence="1" id="KW-0812">Transmembrane</keyword>
<proteinExistence type="predicted"/>
<evidence type="ECO:0000259" key="2">
    <source>
        <dbReference type="Pfam" id="PF26514"/>
    </source>
</evidence>
<feature type="domain" description="DUF8173" evidence="2">
    <location>
        <begin position="50"/>
        <end position="184"/>
    </location>
</feature>
<protein>
    <recommendedName>
        <fullName evidence="2">DUF8173 domain-containing protein</fullName>
    </recommendedName>
</protein>
<gene>
    <name evidence="3" type="ORF">S01H4_33082</name>
</gene>
<comment type="caution">
    <text evidence="3">The sequence shown here is derived from an EMBL/GenBank/DDBJ whole genome shotgun (WGS) entry which is preliminary data.</text>
</comment>
<dbReference type="EMBL" id="BART01017363">
    <property type="protein sequence ID" value="GAG76906.1"/>
    <property type="molecule type" value="Genomic_DNA"/>
</dbReference>
<keyword evidence="1" id="KW-1133">Transmembrane helix</keyword>